<dbReference type="GO" id="GO:0005634">
    <property type="term" value="C:nucleus"/>
    <property type="evidence" value="ECO:0007669"/>
    <property type="project" value="UniProtKB-SubCell"/>
</dbReference>
<dbReference type="AlphaFoldDB" id="A0AAV8UEW5"/>
<keyword evidence="14" id="KW-1185">Reference proteome</keyword>
<keyword evidence="5" id="KW-0090">Biological rhythms</keyword>
<keyword evidence="7 9" id="KW-0539">Nucleus</keyword>
<dbReference type="GO" id="GO:0045892">
    <property type="term" value="P:negative regulation of DNA-templated transcription"/>
    <property type="evidence" value="ECO:0007669"/>
    <property type="project" value="UniProtKB-ARBA"/>
</dbReference>
<dbReference type="GO" id="GO:0000160">
    <property type="term" value="P:phosphorelay signal transduction system"/>
    <property type="evidence" value="ECO:0007669"/>
    <property type="project" value="UniProtKB-KW"/>
</dbReference>
<organism evidence="13 14">
    <name type="scientific">Erythroxylum novogranatense</name>
    <dbReference type="NCBI Taxonomy" id="1862640"/>
    <lineage>
        <taxon>Eukaryota</taxon>
        <taxon>Viridiplantae</taxon>
        <taxon>Streptophyta</taxon>
        <taxon>Embryophyta</taxon>
        <taxon>Tracheophyta</taxon>
        <taxon>Spermatophyta</taxon>
        <taxon>Magnoliopsida</taxon>
        <taxon>eudicotyledons</taxon>
        <taxon>Gunneridae</taxon>
        <taxon>Pentapetalae</taxon>
        <taxon>rosids</taxon>
        <taxon>fabids</taxon>
        <taxon>Malpighiales</taxon>
        <taxon>Erythroxylaceae</taxon>
        <taxon>Erythroxylum</taxon>
    </lineage>
</organism>
<accession>A0AAV8UEW5</accession>
<reference evidence="13 14" key="1">
    <citation type="submission" date="2021-09" db="EMBL/GenBank/DDBJ databases">
        <title>Genomic insights and catalytic innovation underlie evolution of tropane alkaloids biosynthesis.</title>
        <authorList>
            <person name="Wang Y.-J."/>
            <person name="Tian T."/>
            <person name="Huang J.-P."/>
            <person name="Huang S.-X."/>
        </authorList>
    </citation>
    <scope>NUCLEOTIDE SEQUENCE [LARGE SCALE GENOMIC DNA]</scope>
    <source>
        <strain evidence="13">KIB-2018</strain>
        <tissue evidence="13">Leaf</tissue>
    </source>
</reference>
<name>A0AAV8UEW5_9ROSI</name>
<dbReference type="EMBL" id="JAIWQS010000008">
    <property type="protein sequence ID" value="KAJ8899847.1"/>
    <property type="molecule type" value="Genomic_DNA"/>
</dbReference>
<evidence type="ECO:0000256" key="3">
    <source>
        <dbReference type="ARBA" id="ARBA00023012"/>
    </source>
</evidence>
<keyword evidence="4" id="KW-0805">Transcription regulation</keyword>
<dbReference type="Pfam" id="PF06203">
    <property type="entry name" value="CCT"/>
    <property type="match status" value="1"/>
</dbReference>
<evidence type="ECO:0000256" key="10">
    <source>
        <dbReference type="SAM" id="MobiDB-lite"/>
    </source>
</evidence>
<evidence type="ECO:0000256" key="9">
    <source>
        <dbReference type="PROSITE-ProRule" id="PRU00357"/>
    </source>
</evidence>
<dbReference type="SUPFAM" id="SSF52172">
    <property type="entry name" value="CheY-like"/>
    <property type="match status" value="1"/>
</dbReference>
<dbReference type="Gene3D" id="3.40.50.2300">
    <property type="match status" value="1"/>
</dbReference>
<evidence type="ECO:0000256" key="1">
    <source>
        <dbReference type="ARBA" id="ARBA00004123"/>
    </source>
</evidence>
<evidence type="ECO:0000256" key="8">
    <source>
        <dbReference type="PROSITE-ProRule" id="PRU00169"/>
    </source>
</evidence>
<feature type="region of interest" description="Disordered" evidence="10">
    <location>
        <begin position="1"/>
        <end position="24"/>
    </location>
</feature>
<feature type="domain" description="CCT" evidence="12">
    <location>
        <begin position="704"/>
        <end position="746"/>
    </location>
</feature>
<dbReference type="GO" id="GO:0009736">
    <property type="term" value="P:cytokinin-activated signaling pathway"/>
    <property type="evidence" value="ECO:0007669"/>
    <property type="project" value="InterPro"/>
</dbReference>
<proteinExistence type="inferred from homology"/>
<keyword evidence="6" id="KW-0804">Transcription</keyword>
<feature type="compositionally biased region" description="Low complexity" evidence="10">
    <location>
        <begin position="649"/>
        <end position="662"/>
    </location>
</feature>
<feature type="region of interest" description="Disordered" evidence="10">
    <location>
        <begin position="211"/>
        <end position="266"/>
    </location>
</feature>
<comment type="similarity">
    <text evidence="2">Belongs to the ARR-like family.</text>
</comment>
<dbReference type="GO" id="GO:0010017">
    <property type="term" value="P:red or far-red light signaling pathway"/>
    <property type="evidence" value="ECO:0007669"/>
    <property type="project" value="UniProtKB-ARBA"/>
</dbReference>
<dbReference type="SMART" id="SM00448">
    <property type="entry name" value="REC"/>
    <property type="match status" value="1"/>
</dbReference>
<evidence type="ECO:0000259" key="11">
    <source>
        <dbReference type="PROSITE" id="PS50110"/>
    </source>
</evidence>
<evidence type="ECO:0000313" key="14">
    <source>
        <dbReference type="Proteomes" id="UP001159364"/>
    </source>
</evidence>
<evidence type="ECO:0000256" key="2">
    <source>
        <dbReference type="ARBA" id="ARBA00010330"/>
    </source>
</evidence>
<evidence type="ECO:0008006" key="15">
    <source>
        <dbReference type="Google" id="ProtNLM"/>
    </source>
</evidence>
<comment type="subcellular location">
    <subcellularLocation>
        <location evidence="1 9">Nucleus</location>
    </subcellularLocation>
</comment>
<keyword evidence="3" id="KW-0902">Two-component regulatory system</keyword>
<feature type="compositionally biased region" description="Basic and acidic residues" evidence="10">
    <location>
        <begin position="353"/>
        <end position="376"/>
    </location>
</feature>
<feature type="compositionally biased region" description="Gly residues" evidence="10">
    <location>
        <begin position="682"/>
        <end position="692"/>
    </location>
</feature>
<gene>
    <name evidence="13" type="ORF">K2173_019550</name>
</gene>
<evidence type="ECO:0000256" key="7">
    <source>
        <dbReference type="ARBA" id="ARBA00023242"/>
    </source>
</evidence>
<dbReference type="PANTHER" id="PTHR43874:SF125">
    <property type="entry name" value="TWO-COMPONENT RESPONSE REGULATOR-LIKE APRR7"/>
    <property type="match status" value="1"/>
</dbReference>
<dbReference type="FunFam" id="3.40.50.2300:FF:000214">
    <property type="entry name" value="Two-component response regulator-like PRR37"/>
    <property type="match status" value="1"/>
</dbReference>
<dbReference type="PANTHER" id="PTHR43874">
    <property type="entry name" value="TWO-COMPONENT RESPONSE REGULATOR"/>
    <property type="match status" value="1"/>
</dbReference>
<dbReference type="InterPro" id="IPR010402">
    <property type="entry name" value="CCT_domain"/>
</dbReference>
<feature type="region of interest" description="Disordered" evidence="10">
    <location>
        <begin position="353"/>
        <end position="383"/>
    </location>
</feature>
<dbReference type="Pfam" id="PF00072">
    <property type="entry name" value="Response_reg"/>
    <property type="match status" value="1"/>
</dbReference>
<feature type="region of interest" description="Disordered" evidence="10">
    <location>
        <begin position="649"/>
        <end position="701"/>
    </location>
</feature>
<comment type="caution">
    <text evidence="13">The sequence shown here is derived from an EMBL/GenBank/DDBJ whole genome shotgun (WGS) entry which is preliminary data.</text>
</comment>
<dbReference type="InterPro" id="IPR045279">
    <property type="entry name" value="ARR-like"/>
</dbReference>
<dbReference type="GO" id="GO:0007623">
    <property type="term" value="P:circadian rhythm"/>
    <property type="evidence" value="ECO:0007669"/>
    <property type="project" value="UniProtKB-ARBA"/>
</dbReference>
<evidence type="ECO:0000256" key="6">
    <source>
        <dbReference type="ARBA" id="ARBA00023163"/>
    </source>
</evidence>
<sequence>MKVDGSEDKELKDLDHGVQDGSKAAKDGIMSEQNFLVDGLKGSGVTENVSELHGRGLQAPAPVQISQQQQSQGAVVYWEKFLHLRSLKVLLVENDDSTRHVVTALLRNCSYEVIEAANGLRAWKILEDLNNHIDIVLTEVVMPFLPGITLLSKIMSHKTRRNVPVIMMSSHDSMSLVLKCLSKGAVDFLVKPIRKNELKNLWQHVWRRCHSSSGSGSESATQTQKSVRSKSVDKSDNNIGSNDEDDNGSIGLNGDGSDNGSGTESSWTKQVVEINSPCSLSPCDNVVECPDSTCAQVIHSNAELSGSKHLPLTTKTRHCKQEEQLEDIATGKDKVMGMARSLDLQLEYPVEDRMKQKHLPERGSDELSEQPIEKQPLDLSYGSPSSKLKCKNLTGITTKGTDHLNDSMKFEASNKQHKIPDVKNKAICDDKDALTLELSLKRRRGVEDIGTTFPEDRNVLRRSDSSAFSRYNSTLNTNQASGDATRKGSVYDLQSHSCGDHAYQSSNVGSNNIDRGSTTTNTFNQTVLAKNKTSVTSSFKCLHPAFTFQSMKGDILCASQQIVRGKDGDLTGAEVLAELSGVHHKTQIWHHCDYHHLHQSTQQNQLPVGLDNSSLNKLAALAPLCGSSNVLCGPAEGNAGNYSINGSASGSNHGSNGQNGSSTAVNAGGTNVESDNRIDGKSGSGDASGTGNGNRVNQSKLAQREAALTKIRQKRKERCFRKKVRYQSRKRLAEQRPRVRAKKLKRAEAKQWTASLTPFM</sequence>
<evidence type="ECO:0000313" key="13">
    <source>
        <dbReference type="EMBL" id="KAJ8899847.1"/>
    </source>
</evidence>
<feature type="compositionally biased region" description="Polar residues" evidence="10">
    <location>
        <begin position="663"/>
        <end position="673"/>
    </location>
</feature>
<evidence type="ECO:0000259" key="12">
    <source>
        <dbReference type="PROSITE" id="PS51017"/>
    </source>
</evidence>
<evidence type="ECO:0000256" key="4">
    <source>
        <dbReference type="ARBA" id="ARBA00023015"/>
    </source>
</evidence>
<dbReference type="InterPro" id="IPR011006">
    <property type="entry name" value="CheY-like_superfamily"/>
</dbReference>
<dbReference type="Proteomes" id="UP001159364">
    <property type="component" value="Linkage Group LG08"/>
</dbReference>
<protein>
    <recommendedName>
        <fullName evidence="15">Two-component response regulator-like APRR7</fullName>
    </recommendedName>
</protein>
<evidence type="ECO:0000256" key="5">
    <source>
        <dbReference type="ARBA" id="ARBA00023108"/>
    </source>
</evidence>
<dbReference type="PROSITE" id="PS51017">
    <property type="entry name" value="CCT"/>
    <property type="match status" value="1"/>
</dbReference>
<comment type="caution">
    <text evidence="8">Lacks conserved residue(s) required for the propagation of feature annotation.</text>
</comment>
<dbReference type="InterPro" id="IPR001789">
    <property type="entry name" value="Sig_transdc_resp-reg_receiver"/>
</dbReference>
<dbReference type="PROSITE" id="PS50110">
    <property type="entry name" value="RESPONSE_REGULATORY"/>
    <property type="match status" value="1"/>
</dbReference>
<feature type="domain" description="Response regulatory" evidence="11">
    <location>
        <begin position="88"/>
        <end position="206"/>
    </location>
</feature>
<dbReference type="CDD" id="cd17582">
    <property type="entry name" value="psREC_PRR"/>
    <property type="match status" value="1"/>
</dbReference>